<feature type="transmembrane region" description="Helical" evidence="1">
    <location>
        <begin position="13"/>
        <end position="33"/>
    </location>
</feature>
<dbReference type="Proteomes" id="UP001168821">
    <property type="component" value="Unassembled WGS sequence"/>
</dbReference>
<sequence>MSLEIKSSTKPDLFIVIIILYQILWFLVAAKIFKISLISPFVATSSLPQDEWNGSTERLSEPLTTHKHRNWSKKYRGSRSSRDGRRAQMRMARATERERVSLEMSVMGYSTG</sequence>
<reference evidence="2" key="1">
    <citation type="journal article" date="2023" name="G3 (Bethesda)">
        <title>Whole genome assemblies of Zophobas morio and Tenebrio molitor.</title>
        <authorList>
            <person name="Kaur S."/>
            <person name="Stinson S.A."/>
            <person name="diCenzo G.C."/>
        </authorList>
    </citation>
    <scope>NUCLEOTIDE SEQUENCE</scope>
    <source>
        <strain evidence="2">QUZm001</strain>
    </source>
</reference>
<gene>
    <name evidence="2" type="ORF">Zmor_022489</name>
</gene>
<keyword evidence="1" id="KW-1133">Transmembrane helix</keyword>
<organism evidence="2 3">
    <name type="scientific">Zophobas morio</name>
    <dbReference type="NCBI Taxonomy" id="2755281"/>
    <lineage>
        <taxon>Eukaryota</taxon>
        <taxon>Metazoa</taxon>
        <taxon>Ecdysozoa</taxon>
        <taxon>Arthropoda</taxon>
        <taxon>Hexapoda</taxon>
        <taxon>Insecta</taxon>
        <taxon>Pterygota</taxon>
        <taxon>Neoptera</taxon>
        <taxon>Endopterygota</taxon>
        <taxon>Coleoptera</taxon>
        <taxon>Polyphaga</taxon>
        <taxon>Cucujiformia</taxon>
        <taxon>Tenebrionidae</taxon>
        <taxon>Zophobas</taxon>
    </lineage>
</organism>
<keyword evidence="1" id="KW-0472">Membrane</keyword>
<evidence type="ECO:0000256" key="1">
    <source>
        <dbReference type="SAM" id="Phobius"/>
    </source>
</evidence>
<evidence type="ECO:0000313" key="2">
    <source>
        <dbReference type="EMBL" id="KAJ3644786.1"/>
    </source>
</evidence>
<keyword evidence="3" id="KW-1185">Reference proteome</keyword>
<proteinExistence type="predicted"/>
<accession>A0AA38HXR9</accession>
<name>A0AA38HXR9_9CUCU</name>
<comment type="caution">
    <text evidence="2">The sequence shown here is derived from an EMBL/GenBank/DDBJ whole genome shotgun (WGS) entry which is preliminary data.</text>
</comment>
<dbReference type="EMBL" id="JALNTZ010000007">
    <property type="protein sequence ID" value="KAJ3644786.1"/>
    <property type="molecule type" value="Genomic_DNA"/>
</dbReference>
<keyword evidence="1" id="KW-0812">Transmembrane</keyword>
<protein>
    <submittedName>
        <fullName evidence="2">Uncharacterized protein</fullName>
    </submittedName>
</protein>
<evidence type="ECO:0000313" key="3">
    <source>
        <dbReference type="Proteomes" id="UP001168821"/>
    </source>
</evidence>
<dbReference type="AlphaFoldDB" id="A0AA38HXR9"/>